<keyword evidence="3" id="KW-0862">Zinc</keyword>
<feature type="domain" description="CENP-V/GFA" evidence="5">
    <location>
        <begin position="5"/>
        <end position="122"/>
    </location>
</feature>
<evidence type="ECO:0000256" key="1">
    <source>
        <dbReference type="ARBA" id="ARBA00005495"/>
    </source>
</evidence>
<dbReference type="EMBL" id="NWTN01000011">
    <property type="protein sequence ID" value="PRQ66542.1"/>
    <property type="molecule type" value="Genomic_DNA"/>
</dbReference>
<organism evidence="6 9">
    <name type="scientific">Vibrio mediterranei</name>
    <dbReference type="NCBI Taxonomy" id="689"/>
    <lineage>
        <taxon>Bacteria</taxon>
        <taxon>Pseudomonadati</taxon>
        <taxon>Pseudomonadota</taxon>
        <taxon>Gammaproteobacteria</taxon>
        <taxon>Vibrionales</taxon>
        <taxon>Vibrionaceae</taxon>
        <taxon>Vibrio</taxon>
    </lineage>
</organism>
<dbReference type="Pfam" id="PF04828">
    <property type="entry name" value="GFA"/>
    <property type="match status" value="1"/>
</dbReference>
<dbReference type="GO" id="GO:0046872">
    <property type="term" value="F:metal ion binding"/>
    <property type="evidence" value="ECO:0007669"/>
    <property type="project" value="UniProtKB-KW"/>
</dbReference>
<dbReference type="InterPro" id="IPR006913">
    <property type="entry name" value="CENP-V/GFA"/>
</dbReference>
<evidence type="ECO:0000313" key="7">
    <source>
        <dbReference type="EMBL" id="PRQ66542.1"/>
    </source>
</evidence>
<dbReference type="SUPFAM" id="SSF51316">
    <property type="entry name" value="Mss4-like"/>
    <property type="match status" value="1"/>
</dbReference>
<dbReference type="PANTHER" id="PTHR33337">
    <property type="entry name" value="GFA DOMAIN-CONTAINING PROTEIN"/>
    <property type="match status" value="1"/>
</dbReference>
<protein>
    <submittedName>
        <fullName evidence="7">Aldehyde-activating protein</fullName>
    </submittedName>
    <submittedName>
        <fullName evidence="6">GFA family protein</fullName>
    </submittedName>
</protein>
<keyword evidence="4" id="KW-0456">Lyase</keyword>
<name>A0A2S9ZLJ5_9VIBR</name>
<gene>
    <name evidence="7" type="ORF">COR51_16550</name>
    <name evidence="6" type="ORF">ECB94_17085</name>
</gene>
<dbReference type="GeneID" id="64086008"/>
<evidence type="ECO:0000256" key="3">
    <source>
        <dbReference type="ARBA" id="ARBA00022833"/>
    </source>
</evidence>
<evidence type="ECO:0000313" key="8">
    <source>
        <dbReference type="Proteomes" id="UP000238163"/>
    </source>
</evidence>
<comment type="similarity">
    <text evidence="1">Belongs to the Gfa family.</text>
</comment>
<dbReference type="Proteomes" id="UP000238163">
    <property type="component" value="Unassembled WGS sequence"/>
</dbReference>
<dbReference type="InterPro" id="IPR011057">
    <property type="entry name" value="Mss4-like_sf"/>
</dbReference>
<proteinExistence type="inferred from homology"/>
<reference evidence="6 9" key="3">
    <citation type="submission" date="2018-11" db="EMBL/GenBank/DDBJ databases">
        <title>Complete Genome Sequence of Vbrio mediterranei 117-T6: a Potential Pathogen Bacteria Isolated from the Conchocelis of Pyropia.</title>
        <authorList>
            <person name="Liu Q."/>
        </authorList>
    </citation>
    <scope>NUCLEOTIDE SEQUENCE [LARGE SCALE GENOMIC DNA]</scope>
    <source>
        <strain evidence="6 9">117-T6</strain>
    </source>
</reference>
<dbReference type="GO" id="GO:0016846">
    <property type="term" value="F:carbon-sulfur lyase activity"/>
    <property type="evidence" value="ECO:0007669"/>
    <property type="project" value="InterPro"/>
</dbReference>
<dbReference type="PANTHER" id="PTHR33337:SF40">
    <property type="entry name" value="CENP-V_GFA DOMAIN-CONTAINING PROTEIN-RELATED"/>
    <property type="match status" value="1"/>
</dbReference>
<dbReference type="AlphaFoldDB" id="A0A2S9ZLJ5"/>
<sequence length="138" mass="15299">MTKTVAGGCLCGSVRFEVQDNFENFYFCHCEQCRRVTGSSHASNAITHKNNIVWTKGEELTVRFDHPSGAFTKVFCSRCGSGLPHESQNGKDLVVPVGCLDTALSLSPNAQIFCSEKTEWFRKGVVAPEYLGFMTEEH</sequence>
<reference evidence="7" key="1">
    <citation type="submission" date="2017-09" db="EMBL/GenBank/DDBJ databases">
        <authorList>
            <person name="Girard L."/>
            <person name="Lami R."/>
            <person name="Suzuki M."/>
            <person name="Baudart J."/>
        </authorList>
    </citation>
    <scope>NUCLEOTIDE SEQUENCE</scope>
    <source>
        <strain evidence="7">17LN0615E</strain>
    </source>
</reference>
<evidence type="ECO:0000256" key="2">
    <source>
        <dbReference type="ARBA" id="ARBA00022723"/>
    </source>
</evidence>
<dbReference type="RefSeq" id="WP_062460236.1">
    <property type="nucleotide sequence ID" value="NZ_CP033577.1"/>
</dbReference>
<dbReference type="Proteomes" id="UP000279760">
    <property type="component" value="Chromosome 1"/>
</dbReference>
<evidence type="ECO:0000313" key="9">
    <source>
        <dbReference type="Proteomes" id="UP000279760"/>
    </source>
</evidence>
<dbReference type="PROSITE" id="PS51891">
    <property type="entry name" value="CENP_V_GFA"/>
    <property type="match status" value="1"/>
</dbReference>
<keyword evidence="8" id="KW-1185">Reference proteome</keyword>
<keyword evidence="2" id="KW-0479">Metal-binding</keyword>
<evidence type="ECO:0000259" key="5">
    <source>
        <dbReference type="PROSITE" id="PS51891"/>
    </source>
</evidence>
<evidence type="ECO:0000313" key="6">
    <source>
        <dbReference type="EMBL" id="AYV22861.1"/>
    </source>
</evidence>
<dbReference type="Gene3D" id="3.90.1590.10">
    <property type="entry name" value="glutathione-dependent formaldehyde- activating enzyme (gfa)"/>
    <property type="match status" value="1"/>
</dbReference>
<reference evidence="7 8" key="2">
    <citation type="submission" date="2018-03" db="EMBL/GenBank/DDBJ databases">
        <title>Genetic Diversity and Phenotypic Plasticity of AHL Mediated Quorum Sensing in Environmental Strains of Vibrio mediterranei.</title>
        <authorList>
            <person name="Lantoine F."/>
            <person name="Vouve F."/>
        </authorList>
    </citation>
    <scope>NUCLEOTIDE SEQUENCE [LARGE SCALE GENOMIC DNA]</scope>
    <source>
        <strain evidence="7 8">17LN0615E</strain>
    </source>
</reference>
<accession>A0A2S9ZLJ5</accession>
<dbReference type="EMBL" id="CP033577">
    <property type="protein sequence ID" value="AYV22861.1"/>
    <property type="molecule type" value="Genomic_DNA"/>
</dbReference>
<evidence type="ECO:0000256" key="4">
    <source>
        <dbReference type="ARBA" id="ARBA00023239"/>
    </source>
</evidence>